<keyword evidence="3" id="KW-1185">Reference proteome</keyword>
<proteinExistence type="predicted"/>
<sequence>MKEKFIDKINLCLILISFILACLLPFELFLIGYAVLGPLHYLTETNWIVNKNYFVANNYWKYIVVVGALIYSIPYICSLSYVKSFFANEILEILTVKLSVYNNDIMFFIFITSFLFVFTNKNKALIISLLVTLMFSIFALKSDLYMLLNGVLLPTIIHVYIFTIFFMIYGFNKNKIGIVNIGLMILLPLSLFWIDTDVFNYHFSDFVKNTYTSNSFHYLNANLAKLFGVYKDLGFFFYEKIDLKIQIFISFAYMYHYLNWFSKTTIIGWHKQLTKRKSIGIALVWLTILCCYIYNYRLGLVMSVFLSVLHVMLEFPLNMITVKSLFKK</sequence>
<feature type="transmembrane region" description="Helical" evidence="1">
    <location>
        <begin position="278"/>
        <end position="295"/>
    </location>
</feature>
<protein>
    <submittedName>
        <fullName evidence="2">Uncharacterized protein</fullName>
    </submittedName>
</protein>
<feature type="transmembrane region" description="Helical" evidence="1">
    <location>
        <begin position="59"/>
        <end position="82"/>
    </location>
</feature>
<evidence type="ECO:0000313" key="2">
    <source>
        <dbReference type="EMBL" id="MFD0963106.1"/>
    </source>
</evidence>
<feature type="transmembrane region" description="Helical" evidence="1">
    <location>
        <begin position="301"/>
        <end position="322"/>
    </location>
</feature>
<keyword evidence="1" id="KW-0812">Transmembrane</keyword>
<dbReference type="PROSITE" id="PS51257">
    <property type="entry name" value="PROKAR_LIPOPROTEIN"/>
    <property type="match status" value="1"/>
</dbReference>
<reference evidence="3" key="1">
    <citation type="journal article" date="2019" name="Int. J. Syst. Evol. Microbiol.">
        <title>The Global Catalogue of Microorganisms (GCM) 10K type strain sequencing project: providing services to taxonomists for standard genome sequencing and annotation.</title>
        <authorList>
            <consortium name="The Broad Institute Genomics Platform"/>
            <consortium name="The Broad Institute Genome Sequencing Center for Infectious Disease"/>
            <person name="Wu L."/>
            <person name="Ma J."/>
        </authorList>
    </citation>
    <scope>NUCLEOTIDE SEQUENCE [LARGE SCALE GENOMIC DNA]</scope>
    <source>
        <strain evidence="3">CCUG 62114</strain>
    </source>
</reference>
<gene>
    <name evidence="2" type="ORF">ACFQ1O_03700</name>
</gene>
<evidence type="ECO:0000313" key="3">
    <source>
        <dbReference type="Proteomes" id="UP001596997"/>
    </source>
</evidence>
<evidence type="ECO:0000256" key="1">
    <source>
        <dbReference type="SAM" id="Phobius"/>
    </source>
</evidence>
<feature type="transmembrane region" description="Helical" evidence="1">
    <location>
        <begin position="176"/>
        <end position="194"/>
    </location>
</feature>
<keyword evidence="1" id="KW-1133">Transmembrane helix</keyword>
<keyword evidence="1" id="KW-0472">Membrane</keyword>
<dbReference type="RefSeq" id="WP_377713470.1">
    <property type="nucleotide sequence ID" value="NZ_JBHTJM010000003.1"/>
</dbReference>
<feature type="transmembrane region" description="Helical" evidence="1">
    <location>
        <begin position="12"/>
        <end position="39"/>
    </location>
</feature>
<feature type="transmembrane region" description="Helical" evidence="1">
    <location>
        <begin position="94"/>
        <end position="118"/>
    </location>
</feature>
<comment type="caution">
    <text evidence="2">The sequence shown here is derived from an EMBL/GenBank/DDBJ whole genome shotgun (WGS) entry which is preliminary data.</text>
</comment>
<feature type="transmembrane region" description="Helical" evidence="1">
    <location>
        <begin position="147"/>
        <end position="170"/>
    </location>
</feature>
<dbReference type="Proteomes" id="UP001596997">
    <property type="component" value="Unassembled WGS sequence"/>
</dbReference>
<accession>A0ABW3HZU2</accession>
<organism evidence="2 3">
    <name type="scientific">Pseudofulvibacter geojedonensis</name>
    <dbReference type="NCBI Taxonomy" id="1123758"/>
    <lineage>
        <taxon>Bacteria</taxon>
        <taxon>Pseudomonadati</taxon>
        <taxon>Bacteroidota</taxon>
        <taxon>Flavobacteriia</taxon>
        <taxon>Flavobacteriales</taxon>
        <taxon>Flavobacteriaceae</taxon>
        <taxon>Pseudofulvibacter</taxon>
    </lineage>
</organism>
<name>A0ABW3HZU2_9FLAO</name>
<dbReference type="EMBL" id="JBHTJM010000003">
    <property type="protein sequence ID" value="MFD0963106.1"/>
    <property type="molecule type" value="Genomic_DNA"/>
</dbReference>